<dbReference type="Proteomes" id="UP001165042">
    <property type="component" value="Unassembled WGS sequence"/>
</dbReference>
<dbReference type="Gene3D" id="1.10.530.10">
    <property type="match status" value="1"/>
</dbReference>
<evidence type="ECO:0000256" key="2">
    <source>
        <dbReference type="SAM" id="SignalP"/>
    </source>
</evidence>
<gene>
    <name evidence="4" type="ORF">Aglo03_19330</name>
</gene>
<dbReference type="PRINTS" id="PR01002">
    <property type="entry name" value="FLGFLGJ"/>
</dbReference>
<feature type="domain" description="Mannosyl-glycoprotein endo-beta-N-acetylglucosamidase-like" evidence="3">
    <location>
        <begin position="53"/>
        <end position="211"/>
    </location>
</feature>
<dbReference type="SUPFAM" id="SSF89372">
    <property type="entry name" value="Fucose-specific lectin"/>
    <property type="match status" value="1"/>
</dbReference>
<dbReference type="GO" id="GO:0004040">
    <property type="term" value="F:amidase activity"/>
    <property type="evidence" value="ECO:0007669"/>
    <property type="project" value="InterPro"/>
</dbReference>
<evidence type="ECO:0000259" key="3">
    <source>
        <dbReference type="SMART" id="SM00047"/>
    </source>
</evidence>
<feature type="signal peptide" evidence="2">
    <location>
        <begin position="1"/>
        <end position="28"/>
    </location>
</feature>
<sequence>MSALIGKVAATVLAAAAGTVVALSPASAATAGEPAVDTKIQKATAAQAYAEAQAAATPSQNAYIAVAGPAAQRVQVTYNIPASVTVAQSILESGWGTSGLTSVHKNYFGFKCASPTNPGPIAIGCRNLGTEECTPNCHGTTAYFRVHRSMEDSFRDYGRLLTTSSLYAHALPHRTDPDRFIQEIGWRYATDPNYANKIITLMRDHDLYRFNAPITPEPPAAPPKVRSVVTAGGNQAFGIAPDGHVISTFWSADITTNGGWHDWFRIPTGYADGVAGLNATVTATTLNGTRQLFTVAADGRVISTFWSAGTSTNGGWHKWFPIQGGHNGGVVAPNAVVTALGDQIYSTAPDGRVMSTFWSADITTNGGWHDWFVIPGGAGDGVTAPNSVVTATTLNGAPQLFTTAADGRVISTFWSANTTTNGGWSGWFTIPGGHQDGKTRANSVVGVLGNQLYTTALDGRVMSTFWSANTTTNGGWSGWFTIPTGYADGTTAPNTSVTAATVNGTPQLFTTAPDGHVISTFWSAGTTTNGGWHEWFTIPTGYADGDTAPNSAIGITTLNDQAQLFTIAANGHVISTFWSAQIPTNGGWHEWFPLPGGTDDGLVRV</sequence>
<dbReference type="Gene3D" id="2.120.10.70">
    <property type="entry name" value="Fucose-specific lectin"/>
    <property type="match status" value="1"/>
</dbReference>
<evidence type="ECO:0000313" key="4">
    <source>
        <dbReference type="EMBL" id="GLW91117.1"/>
    </source>
</evidence>
<protein>
    <recommendedName>
        <fullName evidence="3">Mannosyl-glycoprotein endo-beta-N-acetylglucosamidase-like domain-containing protein</fullName>
    </recommendedName>
</protein>
<evidence type="ECO:0000256" key="1">
    <source>
        <dbReference type="ARBA" id="ARBA00022801"/>
    </source>
</evidence>
<comment type="caution">
    <text evidence="4">The sequence shown here is derived from an EMBL/GenBank/DDBJ whole genome shotgun (WGS) entry which is preliminary data.</text>
</comment>
<dbReference type="EMBL" id="BSSD01000002">
    <property type="protein sequence ID" value="GLW91117.1"/>
    <property type="molecule type" value="Genomic_DNA"/>
</dbReference>
<accession>A0A9W6QM66</accession>
<dbReference type="AlphaFoldDB" id="A0A9W6QM66"/>
<keyword evidence="1" id="KW-0378">Hydrolase</keyword>
<keyword evidence="2" id="KW-0732">Signal</keyword>
<proteinExistence type="predicted"/>
<reference evidence="4" key="1">
    <citation type="submission" date="2023-02" db="EMBL/GenBank/DDBJ databases">
        <title>Actinokineospora globicatena NBRC 15670.</title>
        <authorList>
            <person name="Ichikawa N."/>
            <person name="Sato H."/>
            <person name="Tonouchi N."/>
        </authorList>
    </citation>
    <scope>NUCLEOTIDE SEQUENCE</scope>
    <source>
        <strain evidence="4">NBRC 15670</strain>
    </source>
</reference>
<dbReference type="Pfam" id="PF01832">
    <property type="entry name" value="Glucosaminidase"/>
    <property type="match status" value="1"/>
</dbReference>
<feature type="chain" id="PRO_5040798395" description="Mannosyl-glycoprotein endo-beta-N-acetylglucosamidase-like domain-containing protein" evidence="2">
    <location>
        <begin position="29"/>
        <end position="605"/>
    </location>
</feature>
<dbReference type="InterPro" id="IPR051056">
    <property type="entry name" value="Glycosyl_Hydrolase_73"/>
</dbReference>
<dbReference type="PANTHER" id="PTHR33308:SF9">
    <property type="entry name" value="PEPTIDOGLYCAN HYDROLASE FLGJ"/>
    <property type="match status" value="1"/>
</dbReference>
<dbReference type="GO" id="GO:0071973">
    <property type="term" value="P:bacterial-type flagellum-dependent cell motility"/>
    <property type="evidence" value="ECO:0007669"/>
    <property type="project" value="TreeGrafter"/>
</dbReference>
<dbReference type="RefSeq" id="WP_285609635.1">
    <property type="nucleotide sequence ID" value="NZ_BSSD01000002.1"/>
</dbReference>
<dbReference type="InterPro" id="IPR002901">
    <property type="entry name" value="MGlyc_endo_b_GlcNAc-like_dom"/>
</dbReference>
<keyword evidence="5" id="KW-1185">Reference proteome</keyword>
<dbReference type="SMART" id="SM00047">
    <property type="entry name" value="LYZ2"/>
    <property type="match status" value="1"/>
</dbReference>
<organism evidence="4 5">
    <name type="scientific">Actinokineospora globicatena</name>
    <dbReference type="NCBI Taxonomy" id="103729"/>
    <lineage>
        <taxon>Bacteria</taxon>
        <taxon>Bacillati</taxon>
        <taxon>Actinomycetota</taxon>
        <taxon>Actinomycetes</taxon>
        <taxon>Pseudonocardiales</taxon>
        <taxon>Pseudonocardiaceae</taxon>
        <taxon>Actinokineospora</taxon>
    </lineage>
</organism>
<dbReference type="PANTHER" id="PTHR33308">
    <property type="entry name" value="PEPTIDOGLYCAN HYDROLASE FLGJ"/>
    <property type="match status" value="1"/>
</dbReference>
<name>A0A9W6QM66_9PSEU</name>
<evidence type="ECO:0000313" key="5">
    <source>
        <dbReference type="Proteomes" id="UP001165042"/>
    </source>
</evidence>